<accession>A0A9W9TUV9</accession>
<dbReference type="RefSeq" id="XP_056503374.1">
    <property type="nucleotide sequence ID" value="XM_056640880.1"/>
</dbReference>
<evidence type="ECO:0000313" key="2">
    <source>
        <dbReference type="Proteomes" id="UP001147733"/>
    </source>
</evidence>
<dbReference type="GeneID" id="81380047"/>
<dbReference type="OrthoDB" id="4347020at2759"/>
<dbReference type="AlphaFoldDB" id="A0A9W9TUV9"/>
<dbReference type="EMBL" id="JAPQKT010000002">
    <property type="protein sequence ID" value="KAJ5240369.1"/>
    <property type="molecule type" value="Genomic_DNA"/>
</dbReference>
<proteinExistence type="predicted"/>
<name>A0A9W9TUV9_PENCI</name>
<dbReference type="Proteomes" id="UP001147733">
    <property type="component" value="Unassembled WGS sequence"/>
</dbReference>
<keyword evidence="2" id="KW-1185">Reference proteome</keyword>
<reference evidence="1" key="1">
    <citation type="submission" date="2022-11" db="EMBL/GenBank/DDBJ databases">
        <authorList>
            <person name="Petersen C."/>
        </authorList>
    </citation>
    <scope>NUCLEOTIDE SEQUENCE</scope>
    <source>
        <strain evidence="1">IBT 23319</strain>
    </source>
</reference>
<organism evidence="1 2">
    <name type="scientific">Penicillium citrinum</name>
    <dbReference type="NCBI Taxonomy" id="5077"/>
    <lineage>
        <taxon>Eukaryota</taxon>
        <taxon>Fungi</taxon>
        <taxon>Dikarya</taxon>
        <taxon>Ascomycota</taxon>
        <taxon>Pezizomycotina</taxon>
        <taxon>Eurotiomycetes</taxon>
        <taxon>Eurotiomycetidae</taxon>
        <taxon>Eurotiales</taxon>
        <taxon>Aspergillaceae</taxon>
        <taxon>Penicillium</taxon>
    </lineage>
</organism>
<reference evidence="1" key="2">
    <citation type="journal article" date="2023" name="IMA Fungus">
        <title>Comparative genomic study of the Penicillium genus elucidates a diverse pangenome and 15 lateral gene transfer events.</title>
        <authorList>
            <person name="Petersen C."/>
            <person name="Sorensen T."/>
            <person name="Nielsen M.R."/>
            <person name="Sondergaard T.E."/>
            <person name="Sorensen J.L."/>
            <person name="Fitzpatrick D.A."/>
            <person name="Frisvad J.C."/>
            <person name="Nielsen K.L."/>
        </authorList>
    </citation>
    <scope>NUCLEOTIDE SEQUENCE</scope>
    <source>
        <strain evidence="1">IBT 23319</strain>
    </source>
</reference>
<evidence type="ECO:0000313" key="1">
    <source>
        <dbReference type="EMBL" id="KAJ5240369.1"/>
    </source>
</evidence>
<protein>
    <submittedName>
        <fullName evidence="1">Uncharacterized protein</fullName>
    </submittedName>
</protein>
<comment type="caution">
    <text evidence="1">The sequence shown here is derived from an EMBL/GenBank/DDBJ whole genome shotgun (WGS) entry which is preliminary data.</text>
</comment>
<gene>
    <name evidence="1" type="ORF">N7469_001960</name>
</gene>
<sequence>MEKRLAIMKEIARKAAIHYACPSCMKGFATYHGVSNHCEEEKDENHMGLLSEGQSDFLNFYEKAMGQRINCGTVTINYNESGKPYYGECFRLEEILKHKRV</sequence>